<dbReference type="PROSITE" id="PS00284">
    <property type="entry name" value="SERPIN"/>
    <property type="match status" value="1"/>
</dbReference>
<evidence type="ECO:0000256" key="3">
    <source>
        <dbReference type="RuleBase" id="RU000411"/>
    </source>
</evidence>
<protein>
    <recommendedName>
        <fullName evidence="5">Serpin domain-containing protein</fullName>
    </recommendedName>
</protein>
<dbReference type="InterPro" id="IPR000215">
    <property type="entry name" value="Serpin_fam"/>
</dbReference>
<dbReference type="InterPro" id="IPR042185">
    <property type="entry name" value="Serpin_sf_2"/>
</dbReference>
<accession>A0AAU9UK41</accession>
<evidence type="ECO:0000259" key="5">
    <source>
        <dbReference type="SMART" id="SM00093"/>
    </source>
</evidence>
<dbReference type="InterPro" id="IPR042178">
    <property type="entry name" value="Serpin_sf_1"/>
</dbReference>
<comment type="similarity">
    <text evidence="3">Belongs to the serpin family.</text>
</comment>
<keyword evidence="2" id="KW-0722">Serine protease inhibitor</keyword>
<sequence length="396" mass="44494">MKCKIFFILTIASCYAEVEFSGRARNFSIELLHHTQLETDGHVVISPFGIWSLMTGISLGATGNSRSQLAKAFLLPKNQNTILNGYKNLTKTVLEPSTQGVKLASKNFVFIDKGFVIYPDFERALTSDFEATLIELDFKNPTSAAKIANTAIESSGATVSNVLRSDDFEKSRMIVTNVISFKGLWSSPFNESETNIEKFYDENKMEIGEVKMMYQRAMLPYSNIQSMRASIVELPYGNDQKYSMLIMLPYPKVSVSEVYQKLSVITLRDIFARLESDIKEFGLEEVDLKIPRFKISTNVVLNKPLNSMGVIDIFSPKLAKFEKVSKHELYISAIVHKADIEVTESGTVASAATSAYFSDRISTPNFEANRPFIYFVIEKSTTTIIFSGIYSKPNIF</sequence>
<reference evidence="6" key="1">
    <citation type="submission" date="2022-03" db="EMBL/GenBank/DDBJ databases">
        <authorList>
            <person name="Tunstrom K."/>
        </authorList>
    </citation>
    <scope>NUCLEOTIDE SEQUENCE</scope>
</reference>
<evidence type="ECO:0000256" key="2">
    <source>
        <dbReference type="ARBA" id="ARBA00022900"/>
    </source>
</evidence>
<gene>
    <name evidence="6" type="ORF">EEDITHA_LOCUS13529</name>
</gene>
<proteinExistence type="inferred from homology"/>
<dbReference type="InterPro" id="IPR023795">
    <property type="entry name" value="Serpin_CS"/>
</dbReference>
<keyword evidence="7" id="KW-1185">Reference proteome</keyword>
<feature type="domain" description="Serpin" evidence="5">
    <location>
        <begin position="29"/>
        <end position="393"/>
    </location>
</feature>
<dbReference type="InterPro" id="IPR023796">
    <property type="entry name" value="Serpin_dom"/>
</dbReference>
<organism evidence="6 7">
    <name type="scientific">Euphydryas editha</name>
    <name type="common">Edith's checkerspot</name>
    <dbReference type="NCBI Taxonomy" id="104508"/>
    <lineage>
        <taxon>Eukaryota</taxon>
        <taxon>Metazoa</taxon>
        <taxon>Ecdysozoa</taxon>
        <taxon>Arthropoda</taxon>
        <taxon>Hexapoda</taxon>
        <taxon>Insecta</taxon>
        <taxon>Pterygota</taxon>
        <taxon>Neoptera</taxon>
        <taxon>Endopterygota</taxon>
        <taxon>Lepidoptera</taxon>
        <taxon>Glossata</taxon>
        <taxon>Ditrysia</taxon>
        <taxon>Papilionoidea</taxon>
        <taxon>Nymphalidae</taxon>
        <taxon>Nymphalinae</taxon>
        <taxon>Euphydryas</taxon>
    </lineage>
</organism>
<dbReference type="Gene3D" id="3.30.497.10">
    <property type="entry name" value="Antithrombin, subunit I, domain 2"/>
    <property type="match status" value="1"/>
</dbReference>
<dbReference type="GO" id="GO:0004867">
    <property type="term" value="F:serine-type endopeptidase inhibitor activity"/>
    <property type="evidence" value="ECO:0007669"/>
    <property type="project" value="UniProtKB-KW"/>
</dbReference>
<evidence type="ECO:0000256" key="4">
    <source>
        <dbReference type="SAM" id="SignalP"/>
    </source>
</evidence>
<keyword evidence="4" id="KW-0732">Signal</keyword>
<comment type="caution">
    <text evidence="6">The sequence shown here is derived from an EMBL/GenBank/DDBJ whole genome shotgun (WGS) entry which is preliminary data.</text>
</comment>
<evidence type="ECO:0000256" key="1">
    <source>
        <dbReference type="ARBA" id="ARBA00022690"/>
    </source>
</evidence>
<evidence type="ECO:0000313" key="7">
    <source>
        <dbReference type="Proteomes" id="UP001153954"/>
    </source>
</evidence>
<dbReference type="InterPro" id="IPR036186">
    <property type="entry name" value="Serpin_sf"/>
</dbReference>
<dbReference type="PANTHER" id="PTHR11461:SF367">
    <property type="entry name" value="GH21475P-RELATED"/>
    <property type="match status" value="1"/>
</dbReference>
<dbReference type="Proteomes" id="UP001153954">
    <property type="component" value="Unassembled WGS sequence"/>
</dbReference>
<keyword evidence="1" id="KW-0646">Protease inhibitor</keyword>
<name>A0AAU9UK41_EUPED</name>
<dbReference type="SUPFAM" id="SSF56574">
    <property type="entry name" value="Serpins"/>
    <property type="match status" value="1"/>
</dbReference>
<dbReference type="GO" id="GO:0005615">
    <property type="term" value="C:extracellular space"/>
    <property type="evidence" value="ECO:0007669"/>
    <property type="project" value="InterPro"/>
</dbReference>
<dbReference type="Gene3D" id="2.30.39.10">
    <property type="entry name" value="Alpha-1-antitrypsin, domain 1"/>
    <property type="match status" value="1"/>
</dbReference>
<dbReference type="PANTHER" id="PTHR11461">
    <property type="entry name" value="SERINE PROTEASE INHIBITOR, SERPIN"/>
    <property type="match status" value="1"/>
</dbReference>
<dbReference type="SMART" id="SM00093">
    <property type="entry name" value="SERPIN"/>
    <property type="match status" value="1"/>
</dbReference>
<dbReference type="EMBL" id="CAKOGL010000019">
    <property type="protein sequence ID" value="CAH2098417.1"/>
    <property type="molecule type" value="Genomic_DNA"/>
</dbReference>
<dbReference type="AlphaFoldDB" id="A0AAU9UK41"/>
<dbReference type="CDD" id="cd19598">
    <property type="entry name" value="serpin77Ba-like_insects"/>
    <property type="match status" value="1"/>
</dbReference>
<feature type="signal peptide" evidence="4">
    <location>
        <begin position="1"/>
        <end position="16"/>
    </location>
</feature>
<evidence type="ECO:0000313" key="6">
    <source>
        <dbReference type="EMBL" id="CAH2098417.1"/>
    </source>
</evidence>
<dbReference type="Pfam" id="PF00079">
    <property type="entry name" value="Serpin"/>
    <property type="match status" value="1"/>
</dbReference>
<feature type="chain" id="PRO_5043998340" description="Serpin domain-containing protein" evidence="4">
    <location>
        <begin position="17"/>
        <end position="396"/>
    </location>
</feature>